<dbReference type="AlphaFoldDB" id="A0AA40ER87"/>
<dbReference type="Proteomes" id="UP001172155">
    <property type="component" value="Unassembled WGS sequence"/>
</dbReference>
<evidence type="ECO:0000256" key="1">
    <source>
        <dbReference type="SAM" id="MobiDB-lite"/>
    </source>
</evidence>
<dbReference type="Pfam" id="PF06985">
    <property type="entry name" value="HET"/>
    <property type="match status" value="1"/>
</dbReference>
<feature type="domain" description="Heterokaryon incompatibility" evidence="2">
    <location>
        <begin position="170"/>
        <end position="330"/>
    </location>
</feature>
<accession>A0AA40ER87</accession>
<proteinExistence type="predicted"/>
<sequence>MSTRILRFGSGIGNCHIHDLVVRVCSPMLRKRGTDIEIQRIGSNLFLKGHASPVLSLYKSPPTTVLSPAVVRPQARHSVLDTIQIGFPDLQQVHLSTYFALVSHWIQDCNTNHSQCGRRDPSTGRPLLPTRLIDVGRGDFRTIESAGGETVRLVFTPPMPEDDLKTDARYIALSHPWGSAQNHNHFCTTRQNLASRIRDGIAIADLPATLRDAVIVTRALGVRYLWIDTICIVQGADGDFDTEARLMETVFSLAYCVIAASCADGTSSGFLSKQKLHGRRDFVALDLMETNGSSAENSGTPSLYICEAIDDFQRHVIDGPLNKRGWVLQERALARRTIHFTQWQTYFECGAGVRCETLTKMQNNQAAFLGDPNFPTVALQSSKGARIRLYELLYTTYSGLHFTKSCDRSIAIAGLEQRLVKAFDTHGGYGVFDGPFFGRSLLWKRDERVPRNVMRPITFPLHERYYHVPTWSWMAYEGVIAFMEIPFDSVEWQHGSEEGLSSPWTTSLEEDNDGSASSPSGSVVWHTGKANEQTVLKAMARVFLESVPLSEIETKIVYDAGEAPGGKDGVELRCVIVGRQKSSKGQATNWTLLEHYVLVVGRKRASSKNTTYYRRLGVAALPGRWIDQDGLAQRISII</sequence>
<protein>
    <submittedName>
        <fullName evidence="3">Heterokaryon incompatibility protein-domain-containing protein</fullName>
    </submittedName>
</protein>
<dbReference type="PANTHER" id="PTHR33112:SF10">
    <property type="entry name" value="TOL"/>
    <property type="match status" value="1"/>
</dbReference>
<name>A0AA40ER87_9PEZI</name>
<organism evidence="3 4">
    <name type="scientific">Schizothecium vesticola</name>
    <dbReference type="NCBI Taxonomy" id="314040"/>
    <lineage>
        <taxon>Eukaryota</taxon>
        <taxon>Fungi</taxon>
        <taxon>Dikarya</taxon>
        <taxon>Ascomycota</taxon>
        <taxon>Pezizomycotina</taxon>
        <taxon>Sordariomycetes</taxon>
        <taxon>Sordariomycetidae</taxon>
        <taxon>Sordariales</taxon>
        <taxon>Schizotheciaceae</taxon>
        <taxon>Schizothecium</taxon>
    </lineage>
</organism>
<evidence type="ECO:0000313" key="4">
    <source>
        <dbReference type="Proteomes" id="UP001172155"/>
    </source>
</evidence>
<dbReference type="PANTHER" id="PTHR33112">
    <property type="entry name" value="DOMAIN PROTEIN, PUTATIVE-RELATED"/>
    <property type="match status" value="1"/>
</dbReference>
<evidence type="ECO:0000313" key="3">
    <source>
        <dbReference type="EMBL" id="KAK0744019.1"/>
    </source>
</evidence>
<dbReference type="InterPro" id="IPR010730">
    <property type="entry name" value="HET"/>
</dbReference>
<reference evidence="3" key="1">
    <citation type="submission" date="2023-06" db="EMBL/GenBank/DDBJ databases">
        <title>Genome-scale phylogeny and comparative genomics of the fungal order Sordariales.</title>
        <authorList>
            <consortium name="Lawrence Berkeley National Laboratory"/>
            <person name="Hensen N."/>
            <person name="Bonometti L."/>
            <person name="Westerberg I."/>
            <person name="Brannstrom I.O."/>
            <person name="Guillou S."/>
            <person name="Cros-Aarteil S."/>
            <person name="Calhoun S."/>
            <person name="Haridas S."/>
            <person name="Kuo A."/>
            <person name="Mondo S."/>
            <person name="Pangilinan J."/>
            <person name="Riley R."/>
            <person name="LaButti K."/>
            <person name="Andreopoulos B."/>
            <person name="Lipzen A."/>
            <person name="Chen C."/>
            <person name="Yanf M."/>
            <person name="Daum C."/>
            <person name="Ng V."/>
            <person name="Clum A."/>
            <person name="Steindorff A."/>
            <person name="Ohm R."/>
            <person name="Martin F."/>
            <person name="Silar P."/>
            <person name="Natvig D."/>
            <person name="Lalanne C."/>
            <person name="Gautier V."/>
            <person name="Ament-velasquez S.L."/>
            <person name="Kruys A."/>
            <person name="Hutchinson M.I."/>
            <person name="Powell A.J."/>
            <person name="Barry K."/>
            <person name="Miller A.N."/>
            <person name="Grigoriev I.V."/>
            <person name="Debuchy R."/>
            <person name="Gladieux P."/>
            <person name="Thoren M.H."/>
            <person name="Johannesson H."/>
        </authorList>
    </citation>
    <scope>NUCLEOTIDE SEQUENCE</scope>
    <source>
        <strain evidence="3">SMH3187-1</strain>
    </source>
</reference>
<gene>
    <name evidence="3" type="ORF">B0T18DRAFT_194628</name>
</gene>
<evidence type="ECO:0000259" key="2">
    <source>
        <dbReference type="Pfam" id="PF06985"/>
    </source>
</evidence>
<dbReference type="EMBL" id="JAUKUD010000005">
    <property type="protein sequence ID" value="KAK0744019.1"/>
    <property type="molecule type" value="Genomic_DNA"/>
</dbReference>
<keyword evidence="4" id="KW-1185">Reference proteome</keyword>
<comment type="caution">
    <text evidence="3">The sequence shown here is derived from an EMBL/GenBank/DDBJ whole genome shotgun (WGS) entry which is preliminary data.</text>
</comment>
<feature type="region of interest" description="Disordered" evidence="1">
    <location>
        <begin position="498"/>
        <end position="524"/>
    </location>
</feature>